<gene>
    <name evidence="1" type="ORF">LCGC14_0533400</name>
</gene>
<dbReference type="AlphaFoldDB" id="A0A0F9RV13"/>
<name>A0A0F9RV13_9ZZZZ</name>
<comment type="caution">
    <text evidence="1">The sequence shown here is derived from an EMBL/GenBank/DDBJ whole genome shotgun (WGS) entry which is preliminary data.</text>
</comment>
<dbReference type="EMBL" id="LAZR01000700">
    <property type="protein sequence ID" value="KKN60290.1"/>
    <property type="molecule type" value="Genomic_DNA"/>
</dbReference>
<evidence type="ECO:0000313" key="1">
    <source>
        <dbReference type="EMBL" id="KKN60290.1"/>
    </source>
</evidence>
<reference evidence="1" key="1">
    <citation type="journal article" date="2015" name="Nature">
        <title>Complex archaea that bridge the gap between prokaryotes and eukaryotes.</title>
        <authorList>
            <person name="Spang A."/>
            <person name="Saw J.H."/>
            <person name="Jorgensen S.L."/>
            <person name="Zaremba-Niedzwiedzka K."/>
            <person name="Martijn J."/>
            <person name="Lind A.E."/>
            <person name="van Eijk R."/>
            <person name="Schleper C."/>
            <person name="Guy L."/>
            <person name="Ettema T.J."/>
        </authorList>
    </citation>
    <scope>NUCLEOTIDE SEQUENCE</scope>
</reference>
<sequence length="109" mass="12695">MVVLFAIIVGLCSLLIGALIQWLNMKDVPKFVIEIEIYQAKKQIESLVEQFNFLSEEAHDMSHDEDYSDSAREQHIVVAETWTRAANCAEYLLREVEDRYDGIRSKNRF</sequence>
<accession>A0A0F9RV13</accession>
<proteinExistence type="predicted"/>
<organism evidence="1">
    <name type="scientific">marine sediment metagenome</name>
    <dbReference type="NCBI Taxonomy" id="412755"/>
    <lineage>
        <taxon>unclassified sequences</taxon>
        <taxon>metagenomes</taxon>
        <taxon>ecological metagenomes</taxon>
    </lineage>
</organism>
<protein>
    <submittedName>
        <fullName evidence="1">Uncharacterized protein</fullName>
    </submittedName>
</protein>